<dbReference type="InterPro" id="IPR000412">
    <property type="entry name" value="ABC_2_transport"/>
</dbReference>
<dbReference type="Pfam" id="PF12698">
    <property type="entry name" value="ABC2_membrane_3"/>
    <property type="match status" value="1"/>
</dbReference>
<evidence type="ECO:0000256" key="6">
    <source>
        <dbReference type="SAM" id="Phobius"/>
    </source>
</evidence>
<gene>
    <name evidence="8" type="ORF">Vau01_099860</name>
</gene>
<organism evidence="8 9">
    <name type="scientific">Virgisporangium aurantiacum</name>
    <dbReference type="NCBI Taxonomy" id="175570"/>
    <lineage>
        <taxon>Bacteria</taxon>
        <taxon>Bacillati</taxon>
        <taxon>Actinomycetota</taxon>
        <taxon>Actinomycetes</taxon>
        <taxon>Micromonosporales</taxon>
        <taxon>Micromonosporaceae</taxon>
        <taxon>Virgisporangium</taxon>
    </lineage>
</organism>
<feature type="transmembrane region" description="Helical" evidence="6">
    <location>
        <begin position="95"/>
        <end position="116"/>
    </location>
</feature>
<name>A0A8J4E4Z0_9ACTN</name>
<proteinExistence type="predicted"/>
<dbReference type="EMBL" id="BOPG01000078">
    <property type="protein sequence ID" value="GIJ62470.1"/>
    <property type="molecule type" value="Genomic_DNA"/>
</dbReference>
<evidence type="ECO:0000256" key="3">
    <source>
        <dbReference type="ARBA" id="ARBA00022989"/>
    </source>
</evidence>
<evidence type="ECO:0000313" key="8">
    <source>
        <dbReference type="EMBL" id="GIJ62470.1"/>
    </source>
</evidence>
<dbReference type="GO" id="GO:0043190">
    <property type="term" value="C:ATP-binding cassette (ABC) transporter complex"/>
    <property type="evidence" value="ECO:0007669"/>
    <property type="project" value="InterPro"/>
</dbReference>
<feature type="domain" description="ABC-2 type transporter transmembrane" evidence="7">
    <location>
        <begin position="46"/>
        <end position="234"/>
    </location>
</feature>
<keyword evidence="4 6" id="KW-0472">Membrane</keyword>
<keyword evidence="9" id="KW-1185">Reference proteome</keyword>
<dbReference type="RefSeq" id="WP_204008137.1">
    <property type="nucleotide sequence ID" value="NZ_BOPG01000078.1"/>
</dbReference>
<comment type="caution">
    <text evidence="8">The sequence shown here is derived from an EMBL/GenBank/DDBJ whole genome shotgun (WGS) entry which is preliminary data.</text>
</comment>
<dbReference type="PANTHER" id="PTHR43077">
    <property type="entry name" value="TRANSPORT PERMEASE YVFS-RELATED"/>
    <property type="match status" value="1"/>
</dbReference>
<evidence type="ECO:0000256" key="5">
    <source>
        <dbReference type="ARBA" id="ARBA00023251"/>
    </source>
</evidence>
<sequence length="240" mass="25804">MTTYLRLEILRVLRSVTFTGYTIGFPVGFYLLFTLVFARGMVQGTGFNAYYMVSMALYGAIGAGLMGVGAPIAMERTRGWTRQLALTPLRPGRYLVIKVAAASVLCLPVILAILLAGRLVHGVDLDPLTWLALVPALWLGAMPFVGLGIAVGYTFRDEAAQGVSLAVYFLMSVAGGLWLPTEVFPDWLADVAKVLPTYRAGELSWLLIAGESPVSGGALVLLAWAGAFLGLAAWRFRRAS</sequence>
<protein>
    <submittedName>
        <fullName evidence="8">ABC transporter</fullName>
    </submittedName>
</protein>
<feature type="transmembrane region" description="Helical" evidence="6">
    <location>
        <begin position="12"/>
        <end position="37"/>
    </location>
</feature>
<evidence type="ECO:0000259" key="7">
    <source>
        <dbReference type="Pfam" id="PF12698"/>
    </source>
</evidence>
<comment type="subcellular location">
    <subcellularLocation>
        <location evidence="1">Membrane</location>
        <topology evidence="1">Multi-pass membrane protein</topology>
    </subcellularLocation>
</comment>
<accession>A0A8J4E4Z0</accession>
<keyword evidence="3 6" id="KW-1133">Transmembrane helix</keyword>
<evidence type="ECO:0000256" key="1">
    <source>
        <dbReference type="ARBA" id="ARBA00004141"/>
    </source>
</evidence>
<keyword evidence="2 6" id="KW-0812">Transmembrane</keyword>
<evidence type="ECO:0000256" key="2">
    <source>
        <dbReference type="ARBA" id="ARBA00022692"/>
    </source>
</evidence>
<dbReference type="AlphaFoldDB" id="A0A8J4E4Z0"/>
<feature type="transmembrane region" description="Helical" evidence="6">
    <location>
        <begin position="162"/>
        <end position="179"/>
    </location>
</feature>
<dbReference type="GO" id="GO:0140359">
    <property type="term" value="F:ABC-type transporter activity"/>
    <property type="evidence" value="ECO:0007669"/>
    <property type="project" value="InterPro"/>
</dbReference>
<dbReference type="InterPro" id="IPR051328">
    <property type="entry name" value="T7SS_ABC-Transporter"/>
</dbReference>
<evidence type="ECO:0000313" key="9">
    <source>
        <dbReference type="Proteomes" id="UP000612585"/>
    </source>
</evidence>
<evidence type="ECO:0000256" key="4">
    <source>
        <dbReference type="ARBA" id="ARBA00023136"/>
    </source>
</evidence>
<dbReference type="InterPro" id="IPR013525">
    <property type="entry name" value="ABC2_TM"/>
</dbReference>
<dbReference type="Proteomes" id="UP000612585">
    <property type="component" value="Unassembled WGS sequence"/>
</dbReference>
<feature type="transmembrane region" description="Helical" evidence="6">
    <location>
        <begin position="214"/>
        <end position="234"/>
    </location>
</feature>
<feature type="transmembrane region" description="Helical" evidence="6">
    <location>
        <begin position="128"/>
        <end position="155"/>
    </location>
</feature>
<reference evidence="8" key="1">
    <citation type="submission" date="2021-01" db="EMBL/GenBank/DDBJ databases">
        <title>Whole genome shotgun sequence of Virgisporangium aurantiacum NBRC 16421.</title>
        <authorList>
            <person name="Komaki H."/>
            <person name="Tamura T."/>
        </authorList>
    </citation>
    <scope>NUCLEOTIDE SEQUENCE</scope>
    <source>
        <strain evidence="8">NBRC 16421</strain>
    </source>
</reference>
<keyword evidence="5" id="KW-0046">Antibiotic resistance</keyword>
<dbReference type="PANTHER" id="PTHR43077:SF11">
    <property type="entry name" value="TRANSPORT PERMEASE YVFS-RELATED"/>
    <property type="match status" value="1"/>
</dbReference>
<dbReference type="PIRSF" id="PIRSF006648">
    <property type="entry name" value="DrrB"/>
    <property type="match status" value="1"/>
</dbReference>
<dbReference type="GO" id="GO:0046677">
    <property type="term" value="P:response to antibiotic"/>
    <property type="evidence" value="ECO:0007669"/>
    <property type="project" value="UniProtKB-KW"/>
</dbReference>
<feature type="transmembrane region" description="Helical" evidence="6">
    <location>
        <begin position="49"/>
        <end position="74"/>
    </location>
</feature>